<feature type="transmembrane region" description="Helical" evidence="12">
    <location>
        <begin position="445"/>
        <end position="466"/>
    </location>
</feature>
<evidence type="ECO:0000256" key="3">
    <source>
        <dbReference type="ARBA" id="ARBA00022614"/>
    </source>
</evidence>
<keyword evidence="5" id="KW-0677">Repeat</keyword>
<dbReference type="InterPro" id="IPR017452">
    <property type="entry name" value="GPCR_Rhodpsn_7TM"/>
</dbReference>
<dbReference type="GO" id="GO:0008528">
    <property type="term" value="F:G protein-coupled peptide receptor activity"/>
    <property type="evidence" value="ECO:0007669"/>
    <property type="project" value="TreeGrafter"/>
</dbReference>
<keyword evidence="2" id="KW-1003">Cell membrane</keyword>
<keyword evidence="4 12" id="KW-0812">Transmembrane</keyword>
<feature type="transmembrane region" description="Helical" evidence="12">
    <location>
        <begin position="404"/>
        <end position="425"/>
    </location>
</feature>
<dbReference type="Proteomes" id="UP000887574">
    <property type="component" value="Unplaced"/>
</dbReference>
<evidence type="ECO:0000256" key="2">
    <source>
        <dbReference type="ARBA" id="ARBA00022475"/>
    </source>
</evidence>
<dbReference type="GO" id="GO:0016500">
    <property type="term" value="F:protein-hormone receptor activity"/>
    <property type="evidence" value="ECO:0007669"/>
    <property type="project" value="InterPro"/>
</dbReference>
<evidence type="ECO:0000256" key="12">
    <source>
        <dbReference type="SAM" id="Phobius"/>
    </source>
</evidence>
<dbReference type="SUPFAM" id="SSF81321">
    <property type="entry name" value="Family A G protein-coupled receptor-like"/>
    <property type="match status" value="1"/>
</dbReference>
<accession>A0A915CNA5</accession>
<feature type="transmembrane region" description="Helical" evidence="12">
    <location>
        <begin position="360"/>
        <end position="384"/>
    </location>
</feature>
<feature type="transmembrane region" description="Helical" evidence="12">
    <location>
        <begin position="242"/>
        <end position="262"/>
    </location>
</feature>
<keyword evidence="14" id="KW-1185">Reference proteome</keyword>
<evidence type="ECO:0000256" key="10">
    <source>
        <dbReference type="ARBA" id="ARBA00023224"/>
    </source>
</evidence>
<name>A0A915CNA5_9BILA</name>
<keyword evidence="3" id="KW-0433">Leucine-rich repeat</keyword>
<feature type="transmembrane region" description="Helical" evidence="12">
    <location>
        <begin position="486"/>
        <end position="504"/>
    </location>
</feature>
<feature type="transmembrane region" description="Helical" evidence="12">
    <location>
        <begin position="274"/>
        <end position="294"/>
    </location>
</feature>
<dbReference type="PRINTS" id="PR00237">
    <property type="entry name" value="GPCRRHODOPSN"/>
</dbReference>
<dbReference type="PROSITE" id="PS50262">
    <property type="entry name" value="G_PROTEIN_RECEP_F1_2"/>
    <property type="match status" value="1"/>
</dbReference>
<evidence type="ECO:0000256" key="5">
    <source>
        <dbReference type="ARBA" id="ARBA00022737"/>
    </source>
</evidence>
<dbReference type="GO" id="GO:0005886">
    <property type="term" value="C:plasma membrane"/>
    <property type="evidence" value="ECO:0007669"/>
    <property type="project" value="UniProtKB-SubCell"/>
</dbReference>
<keyword evidence="10" id="KW-0807">Transducer</keyword>
<dbReference type="Gene3D" id="1.20.1070.10">
    <property type="entry name" value="Rhodopsin 7-helix transmembrane proteins"/>
    <property type="match status" value="1"/>
</dbReference>
<feature type="domain" description="G-protein coupled receptors family 1 profile" evidence="13">
    <location>
        <begin position="254"/>
        <end position="501"/>
    </location>
</feature>
<dbReference type="InterPro" id="IPR002131">
    <property type="entry name" value="Gphrmn_rcpt_fam"/>
</dbReference>
<feature type="region of interest" description="Disordered" evidence="11">
    <location>
        <begin position="642"/>
        <end position="681"/>
    </location>
</feature>
<evidence type="ECO:0000256" key="9">
    <source>
        <dbReference type="ARBA" id="ARBA00023170"/>
    </source>
</evidence>
<organism evidence="14 15">
    <name type="scientific">Ditylenchus dipsaci</name>
    <dbReference type="NCBI Taxonomy" id="166011"/>
    <lineage>
        <taxon>Eukaryota</taxon>
        <taxon>Metazoa</taxon>
        <taxon>Ecdysozoa</taxon>
        <taxon>Nematoda</taxon>
        <taxon>Chromadorea</taxon>
        <taxon>Rhabditida</taxon>
        <taxon>Tylenchina</taxon>
        <taxon>Tylenchomorpha</taxon>
        <taxon>Sphaerularioidea</taxon>
        <taxon>Anguinidae</taxon>
        <taxon>Anguininae</taxon>
        <taxon>Ditylenchus</taxon>
    </lineage>
</organism>
<dbReference type="WBParaSite" id="jg10801">
    <property type="protein sequence ID" value="jg10801"/>
    <property type="gene ID" value="jg10801"/>
</dbReference>
<evidence type="ECO:0000256" key="4">
    <source>
        <dbReference type="ARBA" id="ARBA00022692"/>
    </source>
</evidence>
<evidence type="ECO:0000256" key="1">
    <source>
        <dbReference type="ARBA" id="ARBA00004651"/>
    </source>
</evidence>
<comment type="subcellular location">
    <subcellularLocation>
        <location evidence="1">Cell membrane</location>
        <topology evidence="1">Multi-pass membrane protein</topology>
    </subcellularLocation>
</comment>
<evidence type="ECO:0000256" key="7">
    <source>
        <dbReference type="ARBA" id="ARBA00023040"/>
    </source>
</evidence>
<keyword evidence="6 12" id="KW-1133">Transmembrane helix</keyword>
<dbReference type="InterPro" id="IPR032675">
    <property type="entry name" value="LRR_dom_sf"/>
</dbReference>
<feature type="compositionally biased region" description="Polar residues" evidence="11">
    <location>
        <begin position="642"/>
        <end position="655"/>
    </location>
</feature>
<evidence type="ECO:0000313" key="14">
    <source>
        <dbReference type="Proteomes" id="UP000887574"/>
    </source>
</evidence>
<dbReference type="Pfam" id="PF00001">
    <property type="entry name" value="7tm_1"/>
    <property type="match status" value="1"/>
</dbReference>
<keyword evidence="8 12" id="KW-0472">Membrane</keyword>
<reference evidence="15" key="1">
    <citation type="submission" date="2022-11" db="UniProtKB">
        <authorList>
            <consortium name="WormBaseParasite"/>
        </authorList>
    </citation>
    <scope>IDENTIFICATION</scope>
</reference>
<dbReference type="InterPro" id="IPR000276">
    <property type="entry name" value="GPCR_Rhodpsn"/>
</dbReference>
<dbReference type="GO" id="GO:0009755">
    <property type="term" value="P:hormone-mediated signaling pathway"/>
    <property type="evidence" value="ECO:0007669"/>
    <property type="project" value="TreeGrafter"/>
</dbReference>
<dbReference type="PANTHER" id="PTHR24372">
    <property type="entry name" value="GLYCOPROTEIN HORMONE RECEPTOR"/>
    <property type="match status" value="1"/>
</dbReference>
<keyword evidence="9" id="KW-0675">Receptor</keyword>
<evidence type="ECO:0000256" key="8">
    <source>
        <dbReference type="ARBA" id="ARBA00023136"/>
    </source>
</evidence>
<protein>
    <submittedName>
        <fullName evidence="15">G-protein coupled receptors family 1 profile domain-containing protein</fullName>
    </submittedName>
</protein>
<evidence type="ECO:0000259" key="13">
    <source>
        <dbReference type="PROSITE" id="PS50262"/>
    </source>
</evidence>
<evidence type="ECO:0000256" key="11">
    <source>
        <dbReference type="SAM" id="MobiDB-lite"/>
    </source>
</evidence>
<evidence type="ECO:0000256" key="6">
    <source>
        <dbReference type="ARBA" id="ARBA00022989"/>
    </source>
</evidence>
<dbReference type="AlphaFoldDB" id="A0A915CNA5"/>
<dbReference type="Gene3D" id="3.80.10.10">
    <property type="entry name" value="Ribonuclease Inhibitor"/>
    <property type="match status" value="1"/>
</dbReference>
<dbReference type="PANTHER" id="PTHR24372:SF74">
    <property type="entry name" value="LP13728P"/>
    <property type="match status" value="1"/>
</dbReference>
<dbReference type="PRINTS" id="PR00373">
    <property type="entry name" value="GLYCHORMONER"/>
</dbReference>
<dbReference type="GO" id="GO:0007189">
    <property type="term" value="P:adenylate cyclase-activating G protein-coupled receptor signaling pathway"/>
    <property type="evidence" value="ECO:0007669"/>
    <property type="project" value="TreeGrafter"/>
</dbReference>
<sequence length="718" mass="80841">MKDISLDAFANTSELHHLDLSHTSIDRLPVKGLKKIQQLTLKDVPRLKHLPSVLAFNNLVKAEFTYAAHCCFFKYATREYKKSSQYQDHYQEIQHRICRRQQQNSKFNFFKPSPRFERDIERFQRNPTGYPLSRKSWTTSKQAEDSEESDLFEDLAKWYKKLDFGALKIPDNLLNTSSSSSEAEQDSEEQPAYTGDKLGQSVILKKCDETAVDDFYLNITCTPQPDALNPCEDIVSYKPLRVVIWVMWIIAIVGNVAVWVVIITVWQRRMRLHYFFMLNLSFADFLTGVYLAILAVADLKTSNEYYNYAVNWQTGWGCSAAGFISVFASELSVFSMLMIAGEIYYNAKYAFFGKRMTTKAACLFMSLGYFYAFSMASLPLMGVSSYQRSSICLPLSINSITDRVYIMIGLSLSAAAFASMVFNYIMINCMIRNPDGPSREEDRQILLKTLVLIGTDMICWVPTLFLGLTAAMGLPLITLTNAKVCLILVYPINSCANPLLYVFLTKIWKDAKLKAAPILELISRQYDKRNSVSMNRFYYSAGPGEQDECASSVKSSPKLTSCVSSPLIKQGKLCLTVNKSAHNLLNTSSIRSNEEATDQKRLSRVSFQDSVLFAVPEMSDISETSSNSANADKDEANIDQANKMSTSSKRSSQLFQPIINMDKRNSSTSIGKDSGRGDSCCSSLTSNGLLMNRPSVVTMDWEGPVVRHINTPTFLVTD</sequence>
<keyword evidence="7" id="KW-0297">G-protein coupled receptor</keyword>
<evidence type="ECO:0000313" key="15">
    <source>
        <dbReference type="WBParaSite" id="jg10801"/>
    </source>
</evidence>
<feature type="transmembrane region" description="Helical" evidence="12">
    <location>
        <begin position="314"/>
        <end position="339"/>
    </location>
</feature>
<proteinExistence type="predicted"/>